<reference evidence="2 3" key="1">
    <citation type="journal article" date="2019" name="Environ. Microbiol.">
        <title>At the nexus of three kingdoms: the genome of the mycorrhizal fungus Gigaspora margarita provides insights into plant, endobacterial and fungal interactions.</title>
        <authorList>
            <person name="Venice F."/>
            <person name="Ghignone S."/>
            <person name="Salvioli di Fossalunga A."/>
            <person name="Amselem J."/>
            <person name="Novero M."/>
            <person name="Xianan X."/>
            <person name="Sedzielewska Toro K."/>
            <person name="Morin E."/>
            <person name="Lipzen A."/>
            <person name="Grigoriev I.V."/>
            <person name="Henrissat B."/>
            <person name="Martin F.M."/>
            <person name="Bonfante P."/>
        </authorList>
    </citation>
    <scope>NUCLEOTIDE SEQUENCE [LARGE SCALE GENOMIC DNA]</scope>
    <source>
        <strain evidence="2 3">BEG34</strain>
    </source>
</reference>
<feature type="compositionally biased region" description="Basic and acidic residues" evidence="1">
    <location>
        <begin position="1"/>
        <end position="30"/>
    </location>
</feature>
<dbReference type="AlphaFoldDB" id="A0A8H3WUZ5"/>
<sequence>MKKTEVDAKAKVNNKPEADAKAKVNNELKAKASNKFKAKNDESKAQSNNKANSGVKYKKAKIFSNITIKNCSNISININLMP</sequence>
<evidence type="ECO:0000313" key="3">
    <source>
        <dbReference type="Proteomes" id="UP000439903"/>
    </source>
</evidence>
<dbReference type="Proteomes" id="UP000439903">
    <property type="component" value="Unassembled WGS sequence"/>
</dbReference>
<proteinExistence type="predicted"/>
<protein>
    <submittedName>
        <fullName evidence="2">Uncharacterized protein</fullName>
    </submittedName>
</protein>
<keyword evidence="3" id="KW-1185">Reference proteome</keyword>
<evidence type="ECO:0000313" key="2">
    <source>
        <dbReference type="EMBL" id="KAF0344991.1"/>
    </source>
</evidence>
<comment type="caution">
    <text evidence="2">The sequence shown here is derived from an EMBL/GenBank/DDBJ whole genome shotgun (WGS) entry which is preliminary data.</text>
</comment>
<organism evidence="2 3">
    <name type="scientific">Gigaspora margarita</name>
    <dbReference type="NCBI Taxonomy" id="4874"/>
    <lineage>
        <taxon>Eukaryota</taxon>
        <taxon>Fungi</taxon>
        <taxon>Fungi incertae sedis</taxon>
        <taxon>Mucoromycota</taxon>
        <taxon>Glomeromycotina</taxon>
        <taxon>Glomeromycetes</taxon>
        <taxon>Diversisporales</taxon>
        <taxon>Gigasporaceae</taxon>
        <taxon>Gigaspora</taxon>
    </lineage>
</organism>
<name>A0A8H3WUZ5_GIGMA</name>
<feature type="region of interest" description="Disordered" evidence="1">
    <location>
        <begin position="1"/>
        <end position="54"/>
    </location>
</feature>
<gene>
    <name evidence="2" type="ORF">F8M41_015907</name>
</gene>
<dbReference type="EMBL" id="WTPW01003379">
    <property type="protein sequence ID" value="KAF0344991.1"/>
    <property type="molecule type" value="Genomic_DNA"/>
</dbReference>
<accession>A0A8H3WUZ5</accession>
<evidence type="ECO:0000256" key="1">
    <source>
        <dbReference type="SAM" id="MobiDB-lite"/>
    </source>
</evidence>